<reference evidence="1" key="1">
    <citation type="submission" date="2023-08" db="EMBL/GenBank/DDBJ databases">
        <title>Comparative genomics and taxonomic characterization of three novel marine species of genus Marivirga.</title>
        <authorList>
            <person name="Muhammad N."/>
            <person name="Kim S.-G."/>
        </authorList>
    </citation>
    <scope>NUCLEOTIDE SEQUENCE</scope>
    <source>
        <strain evidence="1">BKB1-2</strain>
    </source>
</reference>
<gene>
    <name evidence="1" type="ORF">QYS47_33015</name>
</gene>
<evidence type="ECO:0000313" key="1">
    <source>
        <dbReference type="EMBL" id="WNB17128.1"/>
    </source>
</evidence>
<dbReference type="RefSeq" id="WP_322346425.1">
    <property type="nucleotide sequence ID" value="NZ_CP129968.2"/>
</dbReference>
<protein>
    <recommendedName>
        <fullName evidence="2">Outer membrane protein beta-barrel domain-containing protein</fullName>
    </recommendedName>
</protein>
<dbReference type="AlphaFoldDB" id="A0AA51ZUV4"/>
<sequence length="427" mass="50331">MTLKYLVSRDFTKRILQCLILIFILILVSNKLKSQNENYQEFLVLQSNDTLFGDIRRVNDPLHDRNGFFIESNTIERKLIPTEEIIAYKNSKGEFYYKKSILRFGNPSFHFFQLLFKGKVSLYKYQSDFYLEKNKKLYKLKNTESNKKNKEGDVVVKYNKEYISTLNVLLSDCYGLYDKITSLNLTYKSLVHILKNYHECNNQKYKIFIDEKRLNPSLEIGTFIGLSTSWTSSRISTNRINELTGIRWNNIFFGVDLKYKLRSSSSYFILISPHYISNYTYSVETIATANKYWIYNYNLTFEFDQLDIPFGFGKEFSESKNVPYFGIGYTYTRFLNVSTNYLVRRKPKTGNIGEENIFENSTQKLEPNNSFGIWTVVGVNFSISDKFKVINRLRYQANNFYLNSGRIQGGDKTFNYHQLKFELGLLF</sequence>
<evidence type="ECO:0008006" key="2">
    <source>
        <dbReference type="Google" id="ProtNLM"/>
    </source>
</evidence>
<proteinExistence type="predicted"/>
<dbReference type="EMBL" id="CP129968">
    <property type="protein sequence ID" value="WNB17128.1"/>
    <property type="molecule type" value="Genomic_DNA"/>
</dbReference>
<organism evidence="1">
    <name type="scientific">Marivirga arenosa</name>
    <dbReference type="NCBI Taxonomy" id="3059076"/>
    <lineage>
        <taxon>Bacteria</taxon>
        <taxon>Pseudomonadati</taxon>
        <taxon>Bacteroidota</taxon>
        <taxon>Cytophagia</taxon>
        <taxon>Cytophagales</taxon>
        <taxon>Marivirgaceae</taxon>
        <taxon>Marivirga</taxon>
    </lineage>
</organism>
<dbReference type="KEGG" id="marp:QYS47_33015"/>
<accession>A0AA51ZUV4</accession>
<name>A0AA51ZUV4_9BACT</name>
<dbReference type="Proteomes" id="UP001232019">
    <property type="component" value="Chromosome"/>
</dbReference>